<name>A0A250FSU6_9FLAO</name>
<sequence>MTDFSQIRPFHDSEVSEILGYIKDNPTMRQLLHFGFPKLSEEEQIKLLLSCKKIRDFQSRIMYPIIKNAISKSVTQFSGEGFEYLNPAQAYLFISNHRDIILDTSFLNVLLHENGFKMTASAMGSNLVNTPFLLAFAKLNRNFIIHRGLSPRETLEKSQIVSKFIGCCIIEKNRSVWIAQREGRTKDGNDRTQQGVIKMLSINCPKEMALMDYFKQLHIVPMAISYELDPTDVLKMPALLAQHHGVEYIKTEDEDYHNIVQGFVGQKGSVHISLGKPLYEELDEIAAKEEHANKQIQALVELLDSKIYAQYKLFSSNYIAYDMLTGIHKFADKYTEKELRQFERRLENRSNSEGNISRTKFLEMYANPVINKLKL</sequence>
<dbReference type="SUPFAM" id="SSF69593">
    <property type="entry name" value="Glycerol-3-phosphate (1)-acyltransferase"/>
    <property type="match status" value="1"/>
</dbReference>
<keyword evidence="2" id="KW-0808">Transferase</keyword>
<dbReference type="GO" id="GO:0042840">
    <property type="term" value="P:D-glucuronate catabolic process"/>
    <property type="evidence" value="ECO:0007669"/>
    <property type="project" value="TreeGrafter"/>
</dbReference>
<dbReference type="AlphaFoldDB" id="A0A250FSU6"/>
<reference evidence="3" key="1">
    <citation type="submission" date="2017-06" db="EMBL/GenBank/DDBJ databases">
        <title>Capnocytophaga spp. assemblies.</title>
        <authorList>
            <person name="Gulvik C.A."/>
        </authorList>
    </citation>
    <scope>NUCLEOTIDE SEQUENCE [LARGE SCALE GENOMIC DNA]</scope>
    <source>
        <strain evidence="3">H1496</strain>
    </source>
</reference>
<dbReference type="Proteomes" id="UP000217250">
    <property type="component" value="Chromosome"/>
</dbReference>
<dbReference type="KEGG" id="cgh:CGC50_13595"/>
<accession>A0A250FSU6</accession>
<dbReference type="GeneID" id="84809573"/>
<feature type="domain" description="Phospholipid/glycerol acyltransferase" evidence="1">
    <location>
        <begin position="81"/>
        <end position="225"/>
    </location>
</feature>
<dbReference type="EMBL" id="CP022386">
    <property type="protein sequence ID" value="ATA88081.1"/>
    <property type="molecule type" value="Genomic_DNA"/>
</dbReference>
<evidence type="ECO:0000259" key="1">
    <source>
        <dbReference type="Pfam" id="PF01553"/>
    </source>
</evidence>
<dbReference type="InterPro" id="IPR002123">
    <property type="entry name" value="Plipid/glycerol_acylTrfase"/>
</dbReference>
<dbReference type="OrthoDB" id="1078132at2"/>
<dbReference type="PANTHER" id="PTHR30068:SF3">
    <property type="entry name" value="PHOSPHOLIPID_GLYCEROL ACYLTRANSFERASE DOMAIN-CONTAINING PROTEIN"/>
    <property type="match status" value="1"/>
</dbReference>
<protein>
    <submittedName>
        <fullName evidence="2">Glycerol acyltransferase</fullName>
    </submittedName>
</protein>
<dbReference type="GO" id="GO:0019698">
    <property type="term" value="P:D-galacturonate catabolic process"/>
    <property type="evidence" value="ECO:0007669"/>
    <property type="project" value="TreeGrafter"/>
</dbReference>
<dbReference type="PANTHER" id="PTHR30068">
    <property type="entry name" value="URONATE ISOMERASE"/>
    <property type="match status" value="1"/>
</dbReference>
<gene>
    <name evidence="2" type="ORF">CGC50_13595</name>
</gene>
<dbReference type="GO" id="GO:0016746">
    <property type="term" value="F:acyltransferase activity"/>
    <property type="evidence" value="ECO:0007669"/>
    <property type="project" value="UniProtKB-KW"/>
</dbReference>
<evidence type="ECO:0000313" key="3">
    <source>
        <dbReference type="Proteomes" id="UP000217250"/>
    </source>
</evidence>
<evidence type="ECO:0000313" key="2">
    <source>
        <dbReference type="EMBL" id="ATA88081.1"/>
    </source>
</evidence>
<dbReference type="Pfam" id="PF01553">
    <property type="entry name" value="Acyltransferase"/>
    <property type="match status" value="1"/>
</dbReference>
<keyword evidence="2" id="KW-0012">Acyltransferase</keyword>
<dbReference type="RefSeq" id="WP_095911232.1">
    <property type="nucleotide sequence ID" value="NZ_CP022386.1"/>
</dbReference>
<proteinExistence type="predicted"/>
<organism evidence="2 3">
    <name type="scientific">Capnocytophaga gingivalis</name>
    <dbReference type="NCBI Taxonomy" id="1017"/>
    <lineage>
        <taxon>Bacteria</taxon>
        <taxon>Pseudomonadati</taxon>
        <taxon>Bacteroidota</taxon>
        <taxon>Flavobacteriia</taxon>
        <taxon>Flavobacteriales</taxon>
        <taxon>Flavobacteriaceae</taxon>
        <taxon>Capnocytophaga</taxon>
    </lineage>
</organism>